<dbReference type="PANTHER" id="PTHR31190:SF102">
    <property type="entry name" value="AP2_ERF DOMAIN-CONTAINING PROTEIN"/>
    <property type="match status" value="1"/>
</dbReference>
<keyword evidence="4" id="KW-0238">DNA-binding</keyword>
<keyword evidence="3" id="KW-0805">Transcription regulation</keyword>
<dbReference type="PRINTS" id="PR00367">
    <property type="entry name" value="ETHRSPELEMNT"/>
</dbReference>
<evidence type="ECO:0000256" key="4">
    <source>
        <dbReference type="ARBA" id="ARBA00023125"/>
    </source>
</evidence>
<keyword evidence="5" id="KW-0804">Transcription</keyword>
<dbReference type="InterPro" id="IPR036955">
    <property type="entry name" value="AP2/ERF_dom_sf"/>
</dbReference>
<sequence length="219" mass="25064">MCSHIPSDPDFATLESIRQHLLEDADNFDAMNSYDRLVYERNLSFGSTDSNTDSLLSEDHTLEWIDMLRDADTKQDFVQELSSPKQPEWKRYRGVRRRPWGKFAAEIRNPEKRGARIWLGTYDTPEEAALAYDKAAFKIRGSRAKVNFPKRLIMPDLSQNLNGSAKRLTVDPESSFLSSSLENGAMKNVEASNHSPHVEDLEEMFTFSDEDRVVNSLTL</sequence>
<gene>
    <name evidence="8" type="ORF">POM88_001153</name>
</gene>
<dbReference type="SUPFAM" id="SSF54171">
    <property type="entry name" value="DNA-binding domain"/>
    <property type="match status" value="1"/>
</dbReference>
<keyword evidence="2" id="KW-0611">Plant defense</keyword>
<dbReference type="Pfam" id="PF00847">
    <property type="entry name" value="AP2"/>
    <property type="match status" value="1"/>
</dbReference>
<dbReference type="InterPro" id="IPR001471">
    <property type="entry name" value="AP2/ERF_dom"/>
</dbReference>
<keyword evidence="6" id="KW-0539">Nucleus</keyword>
<comment type="caution">
    <text evidence="8">The sequence shown here is derived from an EMBL/GenBank/DDBJ whole genome shotgun (WGS) entry which is preliminary data.</text>
</comment>
<protein>
    <submittedName>
        <fullName evidence="8">Ethylene-responsive transcription factor 13-like</fullName>
    </submittedName>
</protein>
<reference evidence="8" key="2">
    <citation type="submission" date="2023-05" db="EMBL/GenBank/DDBJ databases">
        <authorList>
            <person name="Schelkunov M.I."/>
        </authorList>
    </citation>
    <scope>NUCLEOTIDE SEQUENCE</scope>
    <source>
        <strain evidence="8">Hsosn_3</strain>
        <tissue evidence="8">Leaf</tissue>
    </source>
</reference>
<dbReference type="GO" id="GO:0009873">
    <property type="term" value="P:ethylene-activated signaling pathway"/>
    <property type="evidence" value="ECO:0007669"/>
    <property type="project" value="InterPro"/>
</dbReference>
<evidence type="ECO:0000259" key="7">
    <source>
        <dbReference type="PROSITE" id="PS51032"/>
    </source>
</evidence>
<name>A0AAD8JEC8_9APIA</name>
<proteinExistence type="predicted"/>
<evidence type="ECO:0000256" key="1">
    <source>
        <dbReference type="ARBA" id="ARBA00004123"/>
    </source>
</evidence>
<organism evidence="8 9">
    <name type="scientific">Heracleum sosnowskyi</name>
    <dbReference type="NCBI Taxonomy" id="360622"/>
    <lineage>
        <taxon>Eukaryota</taxon>
        <taxon>Viridiplantae</taxon>
        <taxon>Streptophyta</taxon>
        <taxon>Embryophyta</taxon>
        <taxon>Tracheophyta</taxon>
        <taxon>Spermatophyta</taxon>
        <taxon>Magnoliopsida</taxon>
        <taxon>eudicotyledons</taxon>
        <taxon>Gunneridae</taxon>
        <taxon>Pentapetalae</taxon>
        <taxon>asterids</taxon>
        <taxon>campanulids</taxon>
        <taxon>Apiales</taxon>
        <taxon>Apiaceae</taxon>
        <taxon>Apioideae</taxon>
        <taxon>apioid superclade</taxon>
        <taxon>Tordylieae</taxon>
        <taxon>Tordyliinae</taxon>
        <taxon>Heracleum</taxon>
    </lineage>
</organism>
<dbReference type="InterPro" id="IPR016177">
    <property type="entry name" value="DNA-bd_dom_sf"/>
</dbReference>
<evidence type="ECO:0000256" key="5">
    <source>
        <dbReference type="ARBA" id="ARBA00023163"/>
    </source>
</evidence>
<evidence type="ECO:0000256" key="3">
    <source>
        <dbReference type="ARBA" id="ARBA00023015"/>
    </source>
</evidence>
<dbReference type="Proteomes" id="UP001237642">
    <property type="component" value="Unassembled WGS sequence"/>
</dbReference>
<dbReference type="SMART" id="SM00380">
    <property type="entry name" value="AP2"/>
    <property type="match status" value="1"/>
</dbReference>
<dbReference type="GO" id="GO:0006952">
    <property type="term" value="P:defense response"/>
    <property type="evidence" value="ECO:0007669"/>
    <property type="project" value="UniProtKB-KW"/>
</dbReference>
<dbReference type="PROSITE" id="PS51032">
    <property type="entry name" value="AP2_ERF"/>
    <property type="match status" value="1"/>
</dbReference>
<dbReference type="GO" id="GO:0003677">
    <property type="term" value="F:DNA binding"/>
    <property type="evidence" value="ECO:0007669"/>
    <property type="project" value="UniProtKB-KW"/>
</dbReference>
<reference evidence="8" key="1">
    <citation type="submission" date="2023-02" db="EMBL/GenBank/DDBJ databases">
        <title>Genome of toxic invasive species Heracleum sosnowskyi carries increased number of genes despite the absence of recent whole-genome duplications.</title>
        <authorList>
            <person name="Schelkunov M."/>
            <person name="Shtratnikova V."/>
            <person name="Makarenko M."/>
            <person name="Klepikova A."/>
            <person name="Omelchenko D."/>
            <person name="Novikova G."/>
            <person name="Obukhova E."/>
            <person name="Bogdanov V."/>
            <person name="Penin A."/>
            <person name="Logacheva M."/>
        </authorList>
    </citation>
    <scope>NUCLEOTIDE SEQUENCE</scope>
    <source>
        <strain evidence="8">Hsosn_3</strain>
        <tissue evidence="8">Leaf</tissue>
    </source>
</reference>
<dbReference type="EMBL" id="JAUIZM010000001">
    <property type="protein sequence ID" value="KAK1401548.1"/>
    <property type="molecule type" value="Genomic_DNA"/>
</dbReference>
<dbReference type="FunFam" id="3.30.730.10:FF:000001">
    <property type="entry name" value="Ethylene-responsive transcription factor 2"/>
    <property type="match status" value="1"/>
</dbReference>
<feature type="domain" description="AP2/ERF" evidence="7">
    <location>
        <begin position="91"/>
        <end position="149"/>
    </location>
</feature>
<evidence type="ECO:0000256" key="6">
    <source>
        <dbReference type="ARBA" id="ARBA00023242"/>
    </source>
</evidence>
<dbReference type="AlphaFoldDB" id="A0AAD8JEC8"/>
<dbReference type="PANTHER" id="PTHR31190">
    <property type="entry name" value="DNA-BINDING DOMAIN"/>
    <property type="match status" value="1"/>
</dbReference>
<comment type="subcellular location">
    <subcellularLocation>
        <location evidence="1">Nucleus</location>
    </subcellularLocation>
</comment>
<dbReference type="GO" id="GO:0003700">
    <property type="term" value="F:DNA-binding transcription factor activity"/>
    <property type="evidence" value="ECO:0007669"/>
    <property type="project" value="InterPro"/>
</dbReference>
<evidence type="ECO:0000313" key="8">
    <source>
        <dbReference type="EMBL" id="KAK1401548.1"/>
    </source>
</evidence>
<dbReference type="Gene3D" id="3.30.730.10">
    <property type="entry name" value="AP2/ERF domain"/>
    <property type="match status" value="1"/>
</dbReference>
<dbReference type="CDD" id="cd00018">
    <property type="entry name" value="AP2"/>
    <property type="match status" value="1"/>
</dbReference>
<accession>A0AAD8JEC8</accession>
<keyword evidence="9" id="KW-1185">Reference proteome</keyword>
<evidence type="ECO:0000256" key="2">
    <source>
        <dbReference type="ARBA" id="ARBA00022821"/>
    </source>
</evidence>
<evidence type="ECO:0000313" key="9">
    <source>
        <dbReference type="Proteomes" id="UP001237642"/>
    </source>
</evidence>
<dbReference type="InterPro" id="IPR044808">
    <property type="entry name" value="ERF_plant"/>
</dbReference>
<dbReference type="GO" id="GO:0005634">
    <property type="term" value="C:nucleus"/>
    <property type="evidence" value="ECO:0007669"/>
    <property type="project" value="UniProtKB-SubCell"/>
</dbReference>